<dbReference type="InterPro" id="IPR036890">
    <property type="entry name" value="HATPase_C_sf"/>
</dbReference>
<dbReference type="Gene3D" id="3.30.450.40">
    <property type="match status" value="1"/>
</dbReference>
<dbReference type="InterPro" id="IPR036097">
    <property type="entry name" value="HisK_dim/P_sf"/>
</dbReference>
<keyword evidence="4" id="KW-0597">Phosphoprotein</keyword>
<evidence type="ECO:0000256" key="10">
    <source>
        <dbReference type="ARBA" id="ARBA00022989"/>
    </source>
</evidence>
<feature type="domain" description="Histidine kinase" evidence="14">
    <location>
        <begin position="281"/>
        <end position="493"/>
    </location>
</feature>
<dbReference type="PANTHER" id="PTHR45569:SF1">
    <property type="entry name" value="SENSOR PROTEIN KDPD"/>
    <property type="match status" value="1"/>
</dbReference>
<evidence type="ECO:0000256" key="5">
    <source>
        <dbReference type="ARBA" id="ARBA00022679"/>
    </source>
</evidence>
<name>A0ABZ0AV99_9BURK</name>
<dbReference type="SMART" id="SM00388">
    <property type="entry name" value="HisKA"/>
    <property type="match status" value="1"/>
</dbReference>
<dbReference type="CDD" id="cd00075">
    <property type="entry name" value="HATPase"/>
    <property type="match status" value="1"/>
</dbReference>
<dbReference type="Gene3D" id="1.10.287.130">
    <property type="match status" value="1"/>
</dbReference>
<keyword evidence="9" id="KW-0067">ATP-binding</keyword>
<dbReference type="InterPro" id="IPR004358">
    <property type="entry name" value="Sig_transdc_His_kin-like_C"/>
</dbReference>
<dbReference type="Gene3D" id="1.20.120.620">
    <property type="entry name" value="Backbone structure of the membrane domain of e. Coli histidine kinase receptor kdpd"/>
    <property type="match status" value="1"/>
</dbReference>
<evidence type="ECO:0000256" key="13">
    <source>
        <dbReference type="SAM" id="Phobius"/>
    </source>
</evidence>
<dbReference type="SUPFAM" id="SSF55874">
    <property type="entry name" value="ATPase domain of HSP90 chaperone/DNA topoisomerase II/histidine kinase"/>
    <property type="match status" value="1"/>
</dbReference>
<dbReference type="InterPro" id="IPR005467">
    <property type="entry name" value="His_kinase_dom"/>
</dbReference>
<dbReference type="CDD" id="cd00082">
    <property type="entry name" value="HisKA"/>
    <property type="match status" value="1"/>
</dbReference>
<comment type="subcellular location">
    <subcellularLocation>
        <location evidence="2">Membrane</location>
        <topology evidence="2">Multi-pass membrane protein</topology>
    </subcellularLocation>
</comment>
<dbReference type="Gene3D" id="3.30.565.10">
    <property type="entry name" value="Histidine kinase-like ATPase, C-terminal domain"/>
    <property type="match status" value="1"/>
</dbReference>
<dbReference type="PRINTS" id="PR00344">
    <property type="entry name" value="BCTRLSENSOR"/>
</dbReference>
<dbReference type="Pfam" id="PF02518">
    <property type="entry name" value="HATPase_c"/>
    <property type="match status" value="1"/>
</dbReference>
<gene>
    <name evidence="15" type="ORF">RAN89_11550</name>
</gene>
<keyword evidence="7" id="KW-0547">Nucleotide-binding</keyword>
<keyword evidence="10 13" id="KW-1133">Transmembrane helix</keyword>
<evidence type="ECO:0000256" key="3">
    <source>
        <dbReference type="ARBA" id="ARBA00012438"/>
    </source>
</evidence>
<feature type="transmembrane region" description="Helical" evidence="13">
    <location>
        <begin position="16"/>
        <end position="34"/>
    </location>
</feature>
<comment type="catalytic activity">
    <reaction evidence="1">
        <text>ATP + protein L-histidine = ADP + protein N-phospho-L-histidine.</text>
        <dbReference type="EC" id="2.7.13.3"/>
    </reaction>
</comment>
<dbReference type="InterPro" id="IPR029016">
    <property type="entry name" value="GAF-like_dom_sf"/>
</dbReference>
<evidence type="ECO:0000313" key="16">
    <source>
        <dbReference type="Proteomes" id="UP001302257"/>
    </source>
</evidence>
<dbReference type="EMBL" id="CP132507">
    <property type="protein sequence ID" value="WNO03554.1"/>
    <property type="molecule type" value="Genomic_DNA"/>
</dbReference>
<feature type="transmembrane region" description="Helical" evidence="13">
    <location>
        <begin position="92"/>
        <end position="109"/>
    </location>
</feature>
<keyword evidence="8" id="KW-0418">Kinase</keyword>
<dbReference type="SUPFAM" id="SSF47384">
    <property type="entry name" value="Homodimeric domain of signal transducing histidine kinase"/>
    <property type="match status" value="1"/>
</dbReference>
<evidence type="ECO:0000256" key="7">
    <source>
        <dbReference type="ARBA" id="ARBA00022741"/>
    </source>
</evidence>
<dbReference type="Pfam" id="PF00512">
    <property type="entry name" value="HisKA"/>
    <property type="match status" value="1"/>
</dbReference>
<evidence type="ECO:0000313" key="15">
    <source>
        <dbReference type="EMBL" id="WNO03554.1"/>
    </source>
</evidence>
<evidence type="ECO:0000256" key="4">
    <source>
        <dbReference type="ARBA" id="ARBA00022553"/>
    </source>
</evidence>
<feature type="transmembrane region" description="Helical" evidence="13">
    <location>
        <begin position="46"/>
        <end position="72"/>
    </location>
</feature>
<evidence type="ECO:0000259" key="14">
    <source>
        <dbReference type="PROSITE" id="PS50109"/>
    </source>
</evidence>
<dbReference type="Pfam" id="PF13493">
    <property type="entry name" value="DUF4118"/>
    <property type="match status" value="1"/>
</dbReference>
<proteinExistence type="predicted"/>
<dbReference type="InterPro" id="IPR038318">
    <property type="entry name" value="KdpD_sf"/>
</dbReference>
<dbReference type="SMART" id="SM00387">
    <property type="entry name" value="HATPase_c"/>
    <property type="match status" value="1"/>
</dbReference>
<evidence type="ECO:0000256" key="1">
    <source>
        <dbReference type="ARBA" id="ARBA00000085"/>
    </source>
</evidence>
<dbReference type="InterPro" id="IPR052023">
    <property type="entry name" value="Histidine_kinase_KdpD"/>
</dbReference>
<dbReference type="RefSeq" id="WP_313866447.1">
    <property type="nucleotide sequence ID" value="NZ_CP132507.1"/>
</dbReference>
<sequence>MTNSPTLTPDNRTGRYAVWLLVLLAVPTGVGLLLDAHITVMTQSMLYVLAVVVGAYVLPAAASMACAVLAVVGLNFFFVPPRWTFAVDSQEHLVALVVMMVVALVISQLSQRLRRNTALARLHARRAEQLQTLASQLSLCTDAAAAARAGARHVAQAFDGPTVLALQSDGQLSGVDAATEITPSMQDGLRAAMREAAVLGPGTGRWPGLNAWYLPLGSGQQMYGAVCVQNIEASDDAGREHAQALSALLAQALERLRLGREMAMANERNTRQQLQNTFLAAVSHDLRTPLAAMVGNASSLLTQRDKMTTDEQATLLDGIVLSATHLSRLTENTLQLVQLANSDQPLALDWESMEEIAGACVARHRQAGGETRLRLHLAAGLPLVRVNAVLIAQLLDNLLDNALKYSEDAVDLKVRVYNGHMQILVQDRGPVIPKELQTQIFEPYSRGDRSGKQGAGLGLALCRAIVLAHGGRISLRARQAGGNSFRVCLPLSVEPSLAPSGDAP</sequence>
<accession>A0ABZ0AV99</accession>
<evidence type="ECO:0000256" key="6">
    <source>
        <dbReference type="ARBA" id="ARBA00022692"/>
    </source>
</evidence>
<dbReference type="InterPro" id="IPR003594">
    <property type="entry name" value="HATPase_dom"/>
</dbReference>
<evidence type="ECO:0000256" key="8">
    <source>
        <dbReference type="ARBA" id="ARBA00022777"/>
    </source>
</evidence>
<organism evidence="15 16">
    <name type="scientific">Rhodoferax mekongensis</name>
    <dbReference type="NCBI Taxonomy" id="3068341"/>
    <lineage>
        <taxon>Bacteria</taxon>
        <taxon>Pseudomonadati</taxon>
        <taxon>Pseudomonadota</taxon>
        <taxon>Betaproteobacteria</taxon>
        <taxon>Burkholderiales</taxon>
        <taxon>Comamonadaceae</taxon>
        <taxon>Rhodoferax</taxon>
    </lineage>
</organism>
<dbReference type="InterPro" id="IPR025201">
    <property type="entry name" value="KdpD_TM"/>
</dbReference>
<dbReference type="Proteomes" id="UP001302257">
    <property type="component" value="Chromosome"/>
</dbReference>
<dbReference type="EC" id="2.7.13.3" evidence="3"/>
<keyword evidence="16" id="KW-1185">Reference proteome</keyword>
<protein>
    <recommendedName>
        <fullName evidence="3">histidine kinase</fullName>
        <ecNumber evidence="3">2.7.13.3</ecNumber>
    </recommendedName>
</protein>
<keyword evidence="5" id="KW-0808">Transferase</keyword>
<keyword evidence="6 13" id="KW-0812">Transmembrane</keyword>
<keyword evidence="12 13" id="KW-0472">Membrane</keyword>
<dbReference type="InterPro" id="IPR003661">
    <property type="entry name" value="HisK_dim/P_dom"/>
</dbReference>
<evidence type="ECO:0000256" key="11">
    <source>
        <dbReference type="ARBA" id="ARBA00023012"/>
    </source>
</evidence>
<reference evidence="15 16" key="1">
    <citation type="submission" date="2023-08" db="EMBL/GenBank/DDBJ databases">
        <title>Rhodoferax potami sp. nov. and Rhodoferax mekongensis sp. nov., isolated from the Mekong River in Thailand.</title>
        <authorList>
            <person name="Kitikhun S."/>
            <person name="Charoenyingcharoen P."/>
            <person name="Siriarchawattana P."/>
            <person name="Likhitrattanapisal S."/>
            <person name="Nilsakha T."/>
            <person name="Chanpet A."/>
            <person name="Rattanawaree P."/>
            <person name="Ingsriswang S."/>
        </authorList>
    </citation>
    <scope>NUCLEOTIDE SEQUENCE [LARGE SCALE GENOMIC DNA]</scope>
    <source>
        <strain evidence="15 16">TBRC 17307</strain>
    </source>
</reference>
<evidence type="ECO:0000256" key="2">
    <source>
        <dbReference type="ARBA" id="ARBA00004141"/>
    </source>
</evidence>
<evidence type="ECO:0000256" key="12">
    <source>
        <dbReference type="ARBA" id="ARBA00023136"/>
    </source>
</evidence>
<keyword evidence="11" id="KW-0902">Two-component regulatory system</keyword>
<evidence type="ECO:0000256" key="9">
    <source>
        <dbReference type="ARBA" id="ARBA00022840"/>
    </source>
</evidence>
<dbReference type="PROSITE" id="PS50109">
    <property type="entry name" value="HIS_KIN"/>
    <property type="match status" value="1"/>
</dbReference>
<dbReference type="PANTHER" id="PTHR45569">
    <property type="entry name" value="SENSOR PROTEIN KDPD"/>
    <property type="match status" value="1"/>
</dbReference>